<dbReference type="SMR" id="Q1MQF0"/>
<dbReference type="SUPFAM" id="SSF50685">
    <property type="entry name" value="Barwin-like endoglucanases"/>
    <property type="match status" value="1"/>
</dbReference>
<dbReference type="PIRSF" id="PIRSF019422">
    <property type="entry name" value="MltA"/>
    <property type="match status" value="1"/>
</dbReference>
<dbReference type="InterPro" id="IPR036908">
    <property type="entry name" value="RlpA-like_sf"/>
</dbReference>
<dbReference type="eggNOG" id="COG2821">
    <property type="taxonomic scope" value="Bacteria"/>
</dbReference>
<feature type="domain" description="Lytic transglycosylase MltA" evidence="6">
    <location>
        <begin position="149"/>
        <end position="307"/>
    </location>
</feature>
<dbReference type="STRING" id="363253.LI0723"/>
<protein>
    <recommendedName>
        <fullName evidence="2">peptidoglycan lytic exotransglycosylase</fullName>
        <ecNumber evidence="2">4.2.2.n1</ecNumber>
    </recommendedName>
    <alternativeName>
        <fullName evidence="5">Murein hydrolase A</fullName>
    </alternativeName>
</protein>
<accession>Q1MQF0</accession>
<reference evidence="7 8" key="1">
    <citation type="submission" date="2005-11" db="EMBL/GenBank/DDBJ databases">
        <title>The complete genome sequence of Lawsonia intracellularis: the causative agent of proliferative enteropathy.</title>
        <authorList>
            <person name="Kaur K."/>
            <person name="Zhang Q."/>
            <person name="Beckler D."/>
            <person name="Munir S."/>
            <person name="Li L."/>
            <person name="Kinsley K."/>
            <person name="Herron L."/>
            <person name="Peterson A."/>
            <person name="May B."/>
            <person name="Singh S."/>
            <person name="Gebhart C."/>
            <person name="Kapur V."/>
        </authorList>
    </citation>
    <scope>NUCLEOTIDE SEQUENCE [LARGE SCALE GENOMIC DNA]</scope>
    <source>
        <strain evidence="7 8">PHE/MN1-00</strain>
    </source>
</reference>
<dbReference type="InterPro" id="IPR026044">
    <property type="entry name" value="MltA"/>
</dbReference>
<dbReference type="EMBL" id="AM180252">
    <property type="protein sequence ID" value="CAJ54777.1"/>
    <property type="molecule type" value="Genomic_DNA"/>
</dbReference>
<dbReference type="SMART" id="SM00925">
    <property type="entry name" value="MltA"/>
    <property type="match status" value="1"/>
</dbReference>
<evidence type="ECO:0000256" key="1">
    <source>
        <dbReference type="ARBA" id="ARBA00001420"/>
    </source>
</evidence>
<sequence>MGRYLVRWRYLSIIICFLGIVGCSNSLMESMSSNGLSYTNLRPFYNIKEQQSATAIAKTFSPRKQNLRSWKELRPALEATHQYLSKKDLEQVAIAHGDIAITWGQLFNTVNRLETLLDQLDEHPEVLSKDFQWIGLTEDINFLGYYEPMFKASYKPSKEYRYPLYKTPPDLHQLNLGLFKKELVGSHIIYRQTEKGPIPYYSRYEIDDKGVLKGKGLEVAWLKDPLDSYFLHIQGSGLLVFEDGSSIHIGFAGSNGQEYHSLASYLETQGIIPQGNKNIELIRNWIQENPLRMSELLYKNNRYVFFKLYKDGPIGSSGYILSPWISMSVDRSVFPLGAIIAFDLSNNASTNEFTKETCGIGIAQDSGGVKGKKIDIFCGSGQQAYQESISLSGMGNAWILLAK</sequence>
<name>Q1MQF0_LAWIP</name>
<evidence type="ECO:0000256" key="4">
    <source>
        <dbReference type="ARBA" id="ARBA00023316"/>
    </source>
</evidence>
<dbReference type="GO" id="GO:0008933">
    <property type="term" value="F:peptidoglycan lytic transglycosylase activity"/>
    <property type="evidence" value="ECO:0007669"/>
    <property type="project" value="TreeGrafter"/>
</dbReference>
<dbReference type="EC" id="4.2.2.n1" evidence="2"/>
<dbReference type="Gene3D" id="2.40.40.10">
    <property type="entry name" value="RlpA-like domain"/>
    <property type="match status" value="1"/>
</dbReference>
<evidence type="ECO:0000256" key="5">
    <source>
        <dbReference type="ARBA" id="ARBA00030918"/>
    </source>
</evidence>
<dbReference type="KEGG" id="lip:LI0723"/>
<gene>
    <name evidence="7" type="primary">mltA</name>
    <name evidence="7" type="ordered locus">LI0723</name>
</gene>
<dbReference type="CAZy" id="GH102">
    <property type="family name" value="Glycoside Hydrolase Family 102"/>
</dbReference>
<dbReference type="Pfam" id="PF03562">
    <property type="entry name" value="MltA"/>
    <property type="match status" value="1"/>
</dbReference>
<dbReference type="CDD" id="cd14668">
    <property type="entry name" value="mlta_B"/>
    <property type="match status" value="1"/>
</dbReference>
<evidence type="ECO:0000313" key="7">
    <source>
        <dbReference type="EMBL" id="CAJ54777.1"/>
    </source>
</evidence>
<dbReference type="Pfam" id="PF06725">
    <property type="entry name" value="3D"/>
    <property type="match status" value="1"/>
</dbReference>
<dbReference type="GO" id="GO:0009253">
    <property type="term" value="P:peptidoglycan catabolic process"/>
    <property type="evidence" value="ECO:0007669"/>
    <property type="project" value="TreeGrafter"/>
</dbReference>
<organism evidence="7 8">
    <name type="scientific">Lawsonia intracellularis (strain PHE/MN1-00)</name>
    <dbReference type="NCBI Taxonomy" id="363253"/>
    <lineage>
        <taxon>Bacteria</taxon>
        <taxon>Pseudomonadati</taxon>
        <taxon>Thermodesulfobacteriota</taxon>
        <taxon>Desulfovibrionia</taxon>
        <taxon>Desulfovibrionales</taxon>
        <taxon>Desulfovibrionaceae</taxon>
        <taxon>Lawsonia</taxon>
    </lineage>
</organism>
<dbReference type="InterPro" id="IPR010611">
    <property type="entry name" value="3D_dom"/>
</dbReference>
<dbReference type="OrthoDB" id="9783686at2"/>
<keyword evidence="8" id="KW-1185">Reference proteome</keyword>
<dbReference type="InterPro" id="IPR005300">
    <property type="entry name" value="MltA_B"/>
</dbReference>
<dbReference type="GO" id="GO:0004553">
    <property type="term" value="F:hydrolase activity, hydrolyzing O-glycosyl compounds"/>
    <property type="evidence" value="ECO:0007669"/>
    <property type="project" value="InterPro"/>
</dbReference>
<evidence type="ECO:0000256" key="3">
    <source>
        <dbReference type="ARBA" id="ARBA00023239"/>
    </source>
</evidence>
<evidence type="ECO:0000256" key="2">
    <source>
        <dbReference type="ARBA" id="ARBA00012587"/>
    </source>
</evidence>
<dbReference type="PROSITE" id="PS51257">
    <property type="entry name" value="PROKAR_LIPOPROTEIN"/>
    <property type="match status" value="1"/>
</dbReference>
<dbReference type="HOGENOM" id="CLU_037751_1_1_7"/>
<dbReference type="Proteomes" id="UP000002430">
    <property type="component" value="Chromosome"/>
</dbReference>
<dbReference type="AlphaFoldDB" id="Q1MQF0"/>
<evidence type="ECO:0000259" key="6">
    <source>
        <dbReference type="SMART" id="SM00925"/>
    </source>
</evidence>
<dbReference type="GO" id="GO:0009254">
    <property type="term" value="P:peptidoglycan turnover"/>
    <property type="evidence" value="ECO:0007669"/>
    <property type="project" value="InterPro"/>
</dbReference>
<dbReference type="GO" id="GO:0071555">
    <property type="term" value="P:cell wall organization"/>
    <property type="evidence" value="ECO:0007669"/>
    <property type="project" value="UniProtKB-KW"/>
</dbReference>
<comment type="catalytic activity">
    <reaction evidence="1">
        <text>Exolytic cleavage of the (1-&gt;4)-beta-glycosidic linkage between N-acetylmuramic acid (MurNAc) and N-acetylglucosamine (GlcNAc) residues in peptidoglycan, from either the reducing or the non-reducing ends of the peptidoglycan chains, with concomitant formation of a 1,6-anhydrobond in the MurNAc residue.</text>
        <dbReference type="EC" id="4.2.2.n1"/>
    </reaction>
</comment>
<evidence type="ECO:0000313" key="8">
    <source>
        <dbReference type="Proteomes" id="UP000002430"/>
    </source>
</evidence>
<proteinExistence type="predicted"/>
<dbReference type="Gene3D" id="2.40.240.50">
    <property type="entry name" value="Barwin-like endoglucanases"/>
    <property type="match status" value="1"/>
</dbReference>
<keyword evidence="3" id="KW-0456">Lyase</keyword>
<keyword evidence="4" id="KW-0961">Cell wall biogenesis/degradation</keyword>
<dbReference type="PANTHER" id="PTHR30124">
    <property type="entry name" value="MEMBRANE-BOUND LYTIC MUREIN TRANSGLYCOSYLASE A"/>
    <property type="match status" value="1"/>
</dbReference>
<dbReference type="GO" id="GO:0019867">
    <property type="term" value="C:outer membrane"/>
    <property type="evidence" value="ECO:0007669"/>
    <property type="project" value="InterPro"/>
</dbReference>
<dbReference type="PANTHER" id="PTHR30124:SF0">
    <property type="entry name" value="MEMBRANE-BOUND LYTIC MUREIN TRANSGLYCOSYLASE A"/>
    <property type="match status" value="1"/>
</dbReference>
<dbReference type="CDD" id="cd14485">
    <property type="entry name" value="mltA_like_LT_A"/>
    <property type="match status" value="1"/>
</dbReference>